<evidence type="ECO:0000256" key="4">
    <source>
        <dbReference type="ARBA" id="ARBA00011503"/>
    </source>
</evidence>
<feature type="domain" description="4'-phosphopantetheinyl transferase N-terminal" evidence="15">
    <location>
        <begin position="42"/>
        <end position="106"/>
    </location>
</feature>
<dbReference type="KEGG" id="sde:Sde_3401"/>
<dbReference type="SUPFAM" id="SSF56214">
    <property type="entry name" value="4'-phosphopantetheinyl transferase"/>
    <property type="match status" value="1"/>
</dbReference>
<dbReference type="Gene3D" id="3.90.470.20">
    <property type="entry name" value="4'-phosphopantetheinyl transferase domain"/>
    <property type="match status" value="1"/>
</dbReference>
<feature type="binding site" evidence="13">
    <location>
        <position position="118"/>
    </location>
    <ligand>
        <name>Mg(2+)</name>
        <dbReference type="ChEBI" id="CHEBI:18420"/>
    </ligand>
</feature>
<evidence type="ECO:0000256" key="6">
    <source>
        <dbReference type="ARBA" id="ARBA00022679"/>
    </source>
</evidence>
<protein>
    <recommendedName>
        <fullName evidence="5">Enterobactin synthase component D</fullName>
    </recommendedName>
    <alternativeName>
        <fullName evidence="8">4'-phosphopantetheinyl transferase EntD</fullName>
    </alternativeName>
    <alternativeName>
        <fullName evidence="9">Enterochelin synthase D</fullName>
    </alternativeName>
</protein>
<dbReference type="GO" id="GO:0008897">
    <property type="term" value="F:holo-[acyl-carrier-protein] synthase activity"/>
    <property type="evidence" value="ECO:0007669"/>
    <property type="project" value="InterPro"/>
</dbReference>
<comment type="subunit">
    <text evidence="4">EntB, EntD, EntE, and EntF form a multienzyme complex called enterobactin synthase.</text>
</comment>
<evidence type="ECO:0000256" key="5">
    <source>
        <dbReference type="ARBA" id="ARBA00019087"/>
    </source>
</evidence>
<dbReference type="Proteomes" id="UP000001947">
    <property type="component" value="Chromosome"/>
</dbReference>
<evidence type="ECO:0000313" key="16">
    <source>
        <dbReference type="EMBL" id="ABD82656.1"/>
    </source>
</evidence>
<dbReference type="PANTHER" id="PTHR38096:SF1">
    <property type="entry name" value="ENTEROBACTIN SYNTHASE COMPONENT D"/>
    <property type="match status" value="1"/>
</dbReference>
<dbReference type="GO" id="GO:0009239">
    <property type="term" value="P:enterobactin biosynthetic process"/>
    <property type="evidence" value="ECO:0007669"/>
    <property type="project" value="UniProtKB-UniPathway"/>
</dbReference>
<evidence type="ECO:0000256" key="12">
    <source>
        <dbReference type="PIRSR" id="PIRSR603542-1"/>
    </source>
</evidence>
<evidence type="ECO:0000256" key="11">
    <source>
        <dbReference type="ARBA" id="ARBA00049191"/>
    </source>
</evidence>
<dbReference type="InterPro" id="IPR008278">
    <property type="entry name" value="4-PPantetheinyl_Trfase_dom"/>
</dbReference>
<evidence type="ECO:0000259" key="15">
    <source>
        <dbReference type="Pfam" id="PF17837"/>
    </source>
</evidence>
<keyword evidence="13" id="KW-0460">Magnesium</keyword>
<comment type="catalytic activity">
    <reaction evidence="10">
        <text>apo-[aryl-carrier protein] + CoA = holo-[aryl-carrier protein] + adenosine 3',5'-bisphosphate + H(+)</text>
        <dbReference type="Rhea" id="RHEA:48404"/>
        <dbReference type="Rhea" id="RHEA-COMP:15903"/>
        <dbReference type="Rhea" id="RHEA-COMP:17557"/>
        <dbReference type="ChEBI" id="CHEBI:15378"/>
        <dbReference type="ChEBI" id="CHEBI:29999"/>
        <dbReference type="ChEBI" id="CHEBI:57287"/>
        <dbReference type="ChEBI" id="CHEBI:58343"/>
        <dbReference type="ChEBI" id="CHEBI:64479"/>
    </reaction>
</comment>
<dbReference type="PRINTS" id="PR01399">
    <property type="entry name" value="ENTSNTHTASED"/>
</dbReference>
<dbReference type="STRING" id="203122.Sde_3401"/>
<evidence type="ECO:0000256" key="7">
    <source>
        <dbReference type="ARBA" id="ARBA00023191"/>
    </source>
</evidence>
<accession>Q21F73</accession>
<evidence type="ECO:0000259" key="14">
    <source>
        <dbReference type="Pfam" id="PF01648"/>
    </source>
</evidence>
<evidence type="ECO:0000256" key="3">
    <source>
        <dbReference type="ARBA" id="ARBA00008342"/>
    </source>
</evidence>
<comment type="catalytic activity">
    <reaction evidence="11">
        <text>apo-[peptidyl-carrier protein] + CoA = holo-[peptidyl-carrier protein] + adenosine 3',5'-bisphosphate + H(+)</text>
        <dbReference type="Rhea" id="RHEA:46228"/>
        <dbReference type="Rhea" id="RHEA-COMP:11479"/>
        <dbReference type="Rhea" id="RHEA-COMP:11480"/>
        <dbReference type="ChEBI" id="CHEBI:15378"/>
        <dbReference type="ChEBI" id="CHEBI:29999"/>
        <dbReference type="ChEBI" id="CHEBI:57287"/>
        <dbReference type="ChEBI" id="CHEBI:58343"/>
        <dbReference type="ChEBI" id="CHEBI:64479"/>
    </reaction>
</comment>
<keyword evidence="6 16" id="KW-0808">Transferase</keyword>
<feature type="binding site" evidence="12">
    <location>
        <begin position="96"/>
        <end position="97"/>
    </location>
    <ligand>
        <name>CoA</name>
        <dbReference type="ChEBI" id="CHEBI:57287"/>
    </ligand>
</feature>
<feature type="binding site" evidence="12">
    <location>
        <position position="118"/>
    </location>
    <ligand>
        <name>CoA</name>
        <dbReference type="ChEBI" id="CHEBI:57287"/>
    </ligand>
</feature>
<evidence type="ECO:0000256" key="10">
    <source>
        <dbReference type="ARBA" id="ARBA00049176"/>
    </source>
</evidence>
<comment type="pathway">
    <text evidence="2">Siderophore biosynthesis; enterobactin biosynthesis.</text>
</comment>
<dbReference type="GeneID" id="98615017"/>
<dbReference type="Pfam" id="PF17837">
    <property type="entry name" value="4PPT_N"/>
    <property type="match status" value="1"/>
</dbReference>
<organism evidence="16 17">
    <name type="scientific">Saccharophagus degradans (strain 2-40 / ATCC 43961 / DSM 17024)</name>
    <dbReference type="NCBI Taxonomy" id="203122"/>
    <lineage>
        <taxon>Bacteria</taxon>
        <taxon>Pseudomonadati</taxon>
        <taxon>Pseudomonadota</taxon>
        <taxon>Gammaproteobacteria</taxon>
        <taxon>Cellvibrionales</taxon>
        <taxon>Cellvibrionaceae</taxon>
        <taxon>Saccharophagus</taxon>
    </lineage>
</organism>
<evidence type="ECO:0000256" key="9">
    <source>
        <dbReference type="ARBA" id="ARBA00031996"/>
    </source>
</evidence>
<feature type="binding site" evidence="13">
    <location>
        <position position="119"/>
    </location>
    <ligand>
        <name>Mg(2+)</name>
        <dbReference type="ChEBI" id="CHEBI:18420"/>
    </ligand>
</feature>
<feature type="binding site" evidence="12">
    <location>
        <position position="60"/>
    </location>
    <ligand>
        <name>CoA</name>
        <dbReference type="ChEBI" id="CHEBI:57287"/>
    </ligand>
</feature>
<dbReference type="GO" id="GO:0009366">
    <property type="term" value="C:enterobactin synthetase complex"/>
    <property type="evidence" value="ECO:0007669"/>
    <property type="project" value="InterPro"/>
</dbReference>
<proteinExistence type="inferred from homology"/>
<evidence type="ECO:0000256" key="13">
    <source>
        <dbReference type="PIRSR" id="PIRSR603542-2"/>
    </source>
</evidence>
<evidence type="ECO:0000256" key="8">
    <source>
        <dbReference type="ARBA" id="ARBA00029894"/>
    </source>
</evidence>
<feature type="binding site" evidence="12">
    <location>
        <position position="52"/>
    </location>
    <ligand>
        <name>CoA</name>
        <dbReference type="ChEBI" id="CHEBI:57287"/>
    </ligand>
</feature>
<dbReference type="HOGENOM" id="CLU_075076_2_1_6"/>
<sequence>MQLIDTSFSVPLLGQCELLLCHFYPQHWDANTPKQYQIDVPQYLLEKAVDKRLAEYVAGRHLAKTLLQRLNIGAQVERDEKTRAPIWPQGIVGSISHSKGIAACAVQRQTKIAGIGIDIEHWTPAKTAASISKEVWLPEEQHLLNHIDWSFEQALTVVFSAKEALYKALHPQVGKFFGFKAARLCLQSGDSNSGSLCFELTEHLHTAVPKGAVFKLAYYCSDDWVVTGIELEHKKQAQKSRD</sequence>
<dbReference type="InterPro" id="IPR037143">
    <property type="entry name" value="4-PPantetheinyl_Trfase_dom_sf"/>
</dbReference>
<feature type="domain" description="4'-phosphopantetheinyl transferase" evidence="14">
    <location>
        <begin position="114"/>
        <end position="198"/>
    </location>
</feature>
<dbReference type="PANTHER" id="PTHR38096">
    <property type="entry name" value="ENTEROBACTIN SYNTHASE COMPONENT D"/>
    <property type="match status" value="1"/>
</dbReference>
<comment type="similarity">
    <text evidence="3">Belongs to the P-Pant transferase superfamily. EntD family.</text>
</comment>
<dbReference type="UniPathway" id="UPA00017"/>
<dbReference type="InterPro" id="IPR003542">
    <property type="entry name" value="Enbac_synth_compD-like"/>
</dbReference>
<dbReference type="GO" id="GO:0000287">
    <property type="term" value="F:magnesium ion binding"/>
    <property type="evidence" value="ECO:0007669"/>
    <property type="project" value="InterPro"/>
</dbReference>
<keyword evidence="7" id="KW-0259">Enterobactin biosynthesis</keyword>
<dbReference type="InterPro" id="IPR041354">
    <property type="entry name" value="4PPT_N"/>
</dbReference>
<feature type="binding site" evidence="12">
    <location>
        <position position="163"/>
    </location>
    <ligand>
        <name>CoA</name>
        <dbReference type="ChEBI" id="CHEBI:57287"/>
    </ligand>
</feature>
<name>Q21F73_SACD2</name>
<keyword evidence="17" id="KW-1185">Reference proteome</keyword>
<dbReference type="EMBL" id="CP000282">
    <property type="protein sequence ID" value="ABD82656.1"/>
    <property type="molecule type" value="Genomic_DNA"/>
</dbReference>
<feature type="binding site" evidence="13">
    <location>
        <position position="120"/>
    </location>
    <ligand>
        <name>Mg(2+)</name>
        <dbReference type="ChEBI" id="CHEBI:18420"/>
    </ligand>
</feature>
<evidence type="ECO:0000256" key="2">
    <source>
        <dbReference type="ARBA" id="ARBA00004993"/>
    </source>
</evidence>
<feature type="binding site" evidence="12">
    <location>
        <position position="167"/>
    </location>
    <ligand>
        <name>CoA</name>
        <dbReference type="ChEBI" id="CHEBI:57287"/>
    </ligand>
</feature>
<dbReference type="OrthoDB" id="8210607at2"/>
<dbReference type="eggNOG" id="COG2977">
    <property type="taxonomic scope" value="Bacteria"/>
</dbReference>
<evidence type="ECO:0000256" key="1">
    <source>
        <dbReference type="ARBA" id="ARBA00003937"/>
    </source>
</evidence>
<gene>
    <name evidence="16" type="ordered locus">Sde_3401</name>
</gene>
<dbReference type="RefSeq" id="WP_011469872.1">
    <property type="nucleotide sequence ID" value="NC_007912.1"/>
</dbReference>
<dbReference type="Pfam" id="PF01648">
    <property type="entry name" value="ACPS"/>
    <property type="match status" value="1"/>
</dbReference>
<dbReference type="AlphaFoldDB" id="Q21F73"/>
<comment type="function">
    <text evidence="1">Involved in the biosynthesis of the siderophore enterobactin (enterochelin), which is a macrocyclic trimeric lactone of N-(2,3-dihydroxybenzoyl)-serine. The serine trilactone serves as a scaffolding for the three catechol functionalities that provide hexadentate coordination for the tightly ligated iron(2+) atoms. Plays an essential role in the assembly of the enterobactin by catalyzing the transfer of the 4'-phosphopantetheine (Ppant) moiety from coenzyme A to the apo-domains of both EntB (ArCP domain) and EntF (PCP domain) to yield their holo-forms which make them competent for the activation of 2,3-dihydroxybenzoate (DHB) and L-serine, respectively.</text>
</comment>
<comment type="cofactor">
    <cofactor evidence="13">
        <name>Mg(2+)</name>
        <dbReference type="ChEBI" id="CHEBI:18420"/>
    </cofactor>
</comment>
<reference evidence="16 17" key="1">
    <citation type="journal article" date="2008" name="PLoS Genet.">
        <title>Complete genome sequence of the complex carbohydrate-degrading marine bacterium, Saccharophagus degradans strain 2-40 T.</title>
        <authorList>
            <person name="Weiner R.M."/>
            <person name="Taylor L.E.II."/>
            <person name="Henrissat B."/>
            <person name="Hauser L."/>
            <person name="Land M."/>
            <person name="Coutinho P.M."/>
            <person name="Rancurel C."/>
            <person name="Saunders E.H."/>
            <person name="Longmire A.G."/>
            <person name="Zhang H."/>
            <person name="Bayer E.A."/>
            <person name="Gilbert H.J."/>
            <person name="Larimer F."/>
            <person name="Zhulin I.B."/>
            <person name="Ekborg N.A."/>
            <person name="Lamed R."/>
            <person name="Richardson P.M."/>
            <person name="Borovok I."/>
            <person name="Hutcheson S."/>
        </authorList>
    </citation>
    <scope>NUCLEOTIDE SEQUENCE [LARGE SCALE GENOMIC DNA]</scope>
    <source>
        <strain evidence="17">2-40 / ATCC 43961 / DSM 17024</strain>
    </source>
</reference>
<dbReference type="GO" id="GO:0005886">
    <property type="term" value="C:plasma membrane"/>
    <property type="evidence" value="ECO:0007669"/>
    <property type="project" value="TreeGrafter"/>
</dbReference>
<keyword evidence="13" id="KW-0479">Metal-binding</keyword>
<evidence type="ECO:0000313" key="17">
    <source>
        <dbReference type="Proteomes" id="UP000001947"/>
    </source>
</evidence>